<proteinExistence type="predicted"/>
<reference evidence="1 2" key="1">
    <citation type="submission" date="2019-03" db="EMBL/GenBank/DDBJ databases">
        <title>First draft genome of Liparis tanakae, snailfish: a comprehensive survey of snailfish specific genes.</title>
        <authorList>
            <person name="Kim W."/>
            <person name="Song I."/>
            <person name="Jeong J.-H."/>
            <person name="Kim D."/>
            <person name="Kim S."/>
            <person name="Ryu S."/>
            <person name="Song J.Y."/>
            <person name="Lee S.K."/>
        </authorList>
    </citation>
    <scope>NUCLEOTIDE SEQUENCE [LARGE SCALE GENOMIC DNA]</scope>
    <source>
        <tissue evidence="1">Muscle</tissue>
    </source>
</reference>
<gene>
    <name evidence="1" type="ORF">EYF80_033133</name>
</gene>
<dbReference type="EMBL" id="SRLO01000424">
    <property type="protein sequence ID" value="TNN56596.1"/>
    <property type="molecule type" value="Genomic_DNA"/>
</dbReference>
<dbReference type="AlphaFoldDB" id="A0A4Z2GSW6"/>
<evidence type="ECO:0000313" key="1">
    <source>
        <dbReference type="EMBL" id="TNN56596.1"/>
    </source>
</evidence>
<dbReference type="Proteomes" id="UP000314294">
    <property type="component" value="Unassembled WGS sequence"/>
</dbReference>
<keyword evidence="2" id="KW-1185">Reference proteome</keyword>
<comment type="caution">
    <text evidence="1">The sequence shown here is derived from an EMBL/GenBank/DDBJ whole genome shotgun (WGS) entry which is preliminary data.</text>
</comment>
<sequence>MLLLWMSNTNCGFLMTFTQNLRGRLHTQKKNKRVTMYTKRVPDVRVADLPLVRLLVQEVEHVFDGQWESRAPVGGAKDGLKQVVHELLQRPLVCLLQNISCLIYCYVSHRVSHRVSHYVSYYLSHHVSHYVSHYLSHHVSHHVSHYVSHYLGGQQSVPVSWSGVIIGALDLRLSGLEEVRSNDSE</sequence>
<protein>
    <submittedName>
        <fullName evidence="1">Uncharacterized protein</fullName>
    </submittedName>
</protein>
<evidence type="ECO:0000313" key="2">
    <source>
        <dbReference type="Proteomes" id="UP000314294"/>
    </source>
</evidence>
<accession>A0A4Z2GSW6</accession>
<name>A0A4Z2GSW6_9TELE</name>
<organism evidence="1 2">
    <name type="scientific">Liparis tanakae</name>
    <name type="common">Tanaka's snailfish</name>
    <dbReference type="NCBI Taxonomy" id="230148"/>
    <lineage>
        <taxon>Eukaryota</taxon>
        <taxon>Metazoa</taxon>
        <taxon>Chordata</taxon>
        <taxon>Craniata</taxon>
        <taxon>Vertebrata</taxon>
        <taxon>Euteleostomi</taxon>
        <taxon>Actinopterygii</taxon>
        <taxon>Neopterygii</taxon>
        <taxon>Teleostei</taxon>
        <taxon>Neoteleostei</taxon>
        <taxon>Acanthomorphata</taxon>
        <taxon>Eupercaria</taxon>
        <taxon>Perciformes</taxon>
        <taxon>Cottioidei</taxon>
        <taxon>Cottales</taxon>
        <taxon>Liparidae</taxon>
        <taxon>Liparis</taxon>
    </lineage>
</organism>